<organism evidence="1">
    <name type="scientific">Timema genevievae</name>
    <name type="common">Walking stick</name>
    <dbReference type="NCBI Taxonomy" id="629358"/>
    <lineage>
        <taxon>Eukaryota</taxon>
        <taxon>Metazoa</taxon>
        <taxon>Ecdysozoa</taxon>
        <taxon>Arthropoda</taxon>
        <taxon>Hexapoda</taxon>
        <taxon>Insecta</taxon>
        <taxon>Pterygota</taxon>
        <taxon>Neoptera</taxon>
        <taxon>Polyneoptera</taxon>
        <taxon>Phasmatodea</taxon>
        <taxon>Timematodea</taxon>
        <taxon>Timematoidea</taxon>
        <taxon>Timematidae</taxon>
        <taxon>Timema</taxon>
    </lineage>
</organism>
<name>A0A7R9JUY9_TIMGE</name>
<dbReference type="EMBL" id="OE839898">
    <property type="protein sequence ID" value="CAD7588900.1"/>
    <property type="molecule type" value="Genomic_DNA"/>
</dbReference>
<gene>
    <name evidence="1" type="ORF">TGEB3V08_LOCUS2918</name>
</gene>
<evidence type="ECO:0000313" key="1">
    <source>
        <dbReference type="EMBL" id="CAD7588900.1"/>
    </source>
</evidence>
<dbReference type="AlphaFoldDB" id="A0A7R9JUY9"/>
<reference evidence="1" key="1">
    <citation type="submission" date="2020-11" db="EMBL/GenBank/DDBJ databases">
        <authorList>
            <person name="Tran Van P."/>
        </authorList>
    </citation>
    <scope>NUCLEOTIDE SEQUENCE</scope>
</reference>
<sequence length="240" mass="26482">MPHTVTKQRVKEAQAKFTTSQSSKVTHFSPGDLVWVRFVTHRKLKVVPGQIQHRISTVSYLVIVGGRSTPISTYLRLRDPKSVPIELSWEMVEQAMPAPMPTPTSYEPTPGSLIQPPSVADHSLSASLSTKTSMDSTPEALRWIPSMMPPGLQCLREYMHPRASSPNSALGAAPVTTRPGRQLEHQITSTEWENGGIAKDEGASLITFPIFKKELTTTRLVFDALPDNQTSVRCTSRPPD</sequence>
<accession>A0A7R9JUY9</accession>
<protein>
    <submittedName>
        <fullName evidence="1">Uncharacterized protein</fullName>
    </submittedName>
</protein>
<proteinExistence type="predicted"/>